<organism evidence="1 2">
    <name type="scientific">Shewanella yunxiaonensis</name>
    <dbReference type="NCBI Taxonomy" id="2829809"/>
    <lineage>
        <taxon>Bacteria</taxon>
        <taxon>Pseudomonadati</taxon>
        <taxon>Pseudomonadota</taxon>
        <taxon>Gammaproteobacteria</taxon>
        <taxon>Alteromonadales</taxon>
        <taxon>Shewanellaceae</taxon>
        <taxon>Shewanella</taxon>
    </lineage>
</organism>
<keyword evidence="2" id="KW-1185">Reference proteome</keyword>
<dbReference type="EMBL" id="CP073587">
    <property type="protein sequence ID" value="QUN06654.1"/>
    <property type="molecule type" value="Genomic_DNA"/>
</dbReference>
<dbReference type="RefSeq" id="WP_212595666.1">
    <property type="nucleotide sequence ID" value="NZ_CP073587.1"/>
</dbReference>
<gene>
    <name evidence="1" type="ORF">KDN34_04150</name>
</gene>
<evidence type="ECO:0000313" key="1">
    <source>
        <dbReference type="EMBL" id="QUN06654.1"/>
    </source>
</evidence>
<name>A0ABX7YV68_9GAMM</name>
<reference evidence="1 2" key="1">
    <citation type="submission" date="2021-04" db="EMBL/GenBank/DDBJ databases">
        <title>Novel species identification of genus Shewanella.</title>
        <authorList>
            <person name="Liu G."/>
        </authorList>
    </citation>
    <scope>NUCLEOTIDE SEQUENCE [LARGE SCALE GENOMIC DNA]</scope>
    <source>
        <strain evidence="1 2">FJAT-54481</strain>
    </source>
</reference>
<proteinExistence type="predicted"/>
<accession>A0ABX7YV68</accession>
<dbReference type="Proteomes" id="UP000679575">
    <property type="component" value="Chromosome"/>
</dbReference>
<sequence>MNNPDFSTINRRSAQSYIEHKHLIKNLLAGRTVPCRHCGQPLQAQLPVAGSENAGYIRCAKGCTDIELEASLPLR</sequence>
<evidence type="ECO:0000313" key="2">
    <source>
        <dbReference type="Proteomes" id="UP000679575"/>
    </source>
</evidence>
<protein>
    <submittedName>
        <fullName evidence="1">Uncharacterized protein</fullName>
    </submittedName>
</protein>